<evidence type="ECO:0000256" key="2">
    <source>
        <dbReference type="ARBA" id="ARBA00022475"/>
    </source>
</evidence>
<protein>
    <submittedName>
        <fullName evidence="7">H+ Antiporter protein</fullName>
    </submittedName>
</protein>
<dbReference type="PANTHER" id="PTHR23513:SF6">
    <property type="entry name" value="MAJOR FACILITATOR SUPERFAMILY ASSOCIATED DOMAIN-CONTAINING PROTEIN"/>
    <property type="match status" value="1"/>
</dbReference>
<proteinExistence type="predicted"/>
<sequence>MTIIGGKKHLVWRLLCSDFLSNLATSLAAKIISLWFVLAVFGEERSVPWVSGFLTVIAVAQLLAGLFTGAVSDRHDPIATMTMACLVRAVASAGIIAILVFCPTGGLAAVLAVIALAVIEAMCDTAYLPAAASVSHRLADGQELVRLLGWLRFFALLGSMAGPILAGIGADRGWFAGTMALETVALLVAALILAPIRHSMSRQTAGLAEGFWLAWKAGLRAMVGSESYRVMLPFAILEAVSSSALSMVAIYFFTATLHVSATWYGVWNALVAAGYAIGYLAAPWLSERMRFFKLLALSNLAVSLLLAIISVTDSALVAVVVGFSFATSQGVLNPPFQTIFVQAVPSEKVGQAMSVFISVVGAVGALAVPLWGVVADTLARHQPTTGIDPYRTILLIIVAVHAAMVVCALTNRRVRAISID</sequence>
<evidence type="ECO:0000256" key="4">
    <source>
        <dbReference type="ARBA" id="ARBA00022989"/>
    </source>
</evidence>
<reference evidence="7 8" key="1">
    <citation type="submission" date="2018-06" db="EMBL/GenBank/DDBJ databases">
        <authorList>
            <consortium name="Pathogen Informatics"/>
            <person name="Doyle S."/>
        </authorList>
    </citation>
    <scope>NUCLEOTIDE SEQUENCE [LARGE SCALE GENOMIC DNA]</scope>
    <source>
        <strain evidence="7 8">NCTC10254</strain>
    </source>
</reference>
<comment type="subcellular location">
    <subcellularLocation>
        <location evidence="1">Cell membrane</location>
        <topology evidence="1">Multi-pass membrane protein</topology>
    </subcellularLocation>
</comment>
<evidence type="ECO:0000256" key="5">
    <source>
        <dbReference type="ARBA" id="ARBA00023136"/>
    </source>
</evidence>
<feature type="transmembrane region" description="Helical" evidence="6">
    <location>
        <begin position="174"/>
        <end position="194"/>
    </location>
</feature>
<evidence type="ECO:0000256" key="1">
    <source>
        <dbReference type="ARBA" id="ARBA00004651"/>
    </source>
</evidence>
<dbReference type="PANTHER" id="PTHR23513">
    <property type="entry name" value="INTEGRAL MEMBRANE EFFLUX PROTEIN-RELATED"/>
    <property type="match status" value="1"/>
</dbReference>
<evidence type="ECO:0000313" key="8">
    <source>
        <dbReference type="Proteomes" id="UP000249886"/>
    </source>
</evidence>
<evidence type="ECO:0000256" key="3">
    <source>
        <dbReference type="ARBA" id="ARBA00022692"/>
    </source>
</evidence>
<dbReference type="InterPro" id="IPR036259">
    <property type="entry name" value="MFS_trans_sf"/>
</dbReference>
<name>A0A6H9XT49_9CORY</name>
<feature type="transmembrane region" description="Helical" evidence="6">
    <location>
        <begin position="20"/>
        <end position="41"/>
    </location>
</feature>
<keyword evidence="4 6" id="KW-1133">Transmembrane helix</keyword>
<comment type="caution">
    <text evidence="7">The sequence shown here is derived from an EMBL/GenBank/DDBJ whole genome shotgun (WGS) entry which is preliminary data.</text>
</comment>
<keyword evidence="2" id="KW-1003">Cell membrane</keyword>
<dbReference type="Pfam" id="PF07690">
    <property type="entry name" value="MFS_1"/>
    <property type="match status" value="1"/>
</dbReference>
<feature type="transmembrane region" description="Helical" evidence="6">
    <location>
        <begin position="230"/>
        <end position="253"/>
    </location>
</feature>
<dbReference type="Gene3D" id="1.20.1250.20">
    <property type="entry name" value="MFS general substrate transporter like domains"/>
    <property type="match status" value="2"/>
</dbReference>
<keyword evidence="3 6" id="KW-0812">Transmembrane</keyword>
<feature type="transmembrane region" description="Helical" evidence="6">
    <location>
        <begin position="149"/>
        <end position="168"/>
    </location>
</feature>
<dbReference type="RefSeq" id="WP_005524002.1">
    <property type="nucleotide sequence ID" value="NZ_CP050134.2"/>
</dbReference>
<dbReference type="GO" id="GO:0022857">
    <property type="term" value="F:transmembrane transporter activity"/>
    <property type="evidence" value="ECO:0007669"/>
    <property type="project" value="InterPro"/>
</dbReference>
<dbReference type="GO" id="GO:0005886">
    <property type="term" value="C:plasma membrane"/>
    <property type="evidence" value="ECO:0007669"/>
    <property type="project" value="UniProtKB-SubCell"/>
</dbReference>
<feature type="transmembrane region" description="Helical" evidence="6">
    <location>
        <begin position="291"/>
        <end position="309"/>
    </location>
</feature>
<evidence type="ECO:0000256" key="6">
    <source>
        <dbReference type="SAM" id="Phobius"/>
    </source>
</evidence>
<organism evidence="7 8">
    <name type="scientific">Corynebacterium matruchotii</name>
    <dbReference type="NCBI Taxonomy" id="43768"/>
    <lineage>
        <taxon>Bacteria</taxon>
        <taxon>Bacillati</taxon>
        <taxon>Actinomycetota</taxon>
        <taxon>Actinomycetes</taxon>
        <taxon>Mycobacteriales</taxon>
        <taxon>Corynebacteriaceae</taxon>
        <taxon>Corynebacterium</taxon>
    </lineage>
</organism>
<dbReference type="Proteomes" id="UP000249886">
    <property type="component" value="Unassembled WGS sequence"/>
</dbReference>
<dbReference type="GeneID" id="84572878"/>
<gene>
    <name evidence="7" type="ORF">NCTC10254_00709</name>
</gene>
<dbReference type="AlphaFoldDB" id="A0A6H9XT49"/>
<feature type="transmembrane region" description="Helical" evidence="6">
    <location>
        <begin position="315"/>
        <end position="332"/>
    </location>
</feature>
<feature type="transmembrane region" description="Helical" evidence="6">
    <location>
        <begin position="392"/>
        <end position="410"/>
    </location>
</feature>
<feature type="transmembrane region" description="Helical" evidence="6">
    <location>
        <begin position="265"/>
        <end position="284"/>
    </location>
</feature>
<feature type="transmembrane region" description="Helical" evidence="6">
    <location>
        <begin position="47"/>
        <end position="71"/>
    </location>
</feature>
<keyword evidence="5 6" id="KW-0472">Membrane</keyword>
<accession>A0A6H9XT49</accession>
<evidence type="ECO:0000313" key="7">
    <source>
        <dbReference type="EMBL" id="SPW24331.1"/>
    </source>
</evidence>
<dbReference type="EMBL" id="UARK01000001">
    <property type="protein sequence ID" value="SPW24331.1"/>
    <property type="molecule type" value="Genomic_DNA"/>
</dbReference>
<dbReference type="SUPFAM" id="SSF103473">
    <property type="entry name" value="MFS general substrate transporter"/>
    <property type="match status" value="1"/>
</dbReference>
<dbReference type="InterPro" id="IPR011701">
    <property type="entry name" value="MFS"/>
</dbReference>
<feature type="transmembrane region" description="Helical" evidence="6">
    <location>
        <begin position="353"/>
        <end position="372"/>
    </location>
</feature>